<proteinExistence type="predicted"/>
<dbReference type="Proteomes" id="UP001164733">
    <property type="component" value="Chromosome"/>
</dbReference>
<dbReference type="EMBL" id="CP086239">
    <property type="protein sequence ID" value="WAG60910.1"/>
    <property type="molecule type" value="Genomic_DNA"/>
</dbReference>
<sequence length="587" mass="64141">MANVTNDVANIRAAVFGKDVRESIADGIEDINTEVTSTTARQLVVEGKQTAVGVRQDLADCNEIIRKTNEIGRINVEGERVTEFNVIKTDYDTYKNVMIAESNVAALQNGINKNTSDLANMATNPMQFGAKFDGITDDTNAINLAIKTALKNGNAKIIFPQNSKCKIAGMILIPSNVIIDCNSCEINGGGGNTIFETGYVLSGEIVSNISTPNETQRVVFSQIINISKITNCELCFNVFNFNEGCEISNVYAFMVGKVLNSKRSFYSSYTNITDREAGYVNDTYAKLGEAFSFDGFVNVEHLKSLFVTGRGKGFRFSGGSDGQEISGCSAEDVNIGIEISGEVHLLGIYNNYFESIRQIAVNIDNVGVKRNITIDRNWFYGCPVAIHADNFSGHIGKYNYYSGGTNLIEIPDNTTSIGEIEFLKSSIPATSNGILSTTIQANIGDECTVKENLVIYDDNSGLGLAKAIIYNKQVPLIYNGHGGFAPNRVMFTDTKLLPLGSSVYNIEISTGFIFDPYNFLIFRFKITDNNGAYDFYGKTYGEIVKLDNVDNGRLVTLTIVHNKIVLTLSSFTHPSGIVSCEGIIRMA</sequence>
<name>A0AA47I7J3_9CLOT</name>
<dbReference type="RefSeq" id="WP_216119676.1">
    <property type="nucleotide sequence ID" value="NZ_CP086239.1"/>
</dbReference>
<accession>A0AA47I7J3</accession>
<organism evidence="1 2">
    <name type="scientific">Clostridium estertheticum</name>
    <dbReference type="NCBI Taxonomy" id="238834"/>
    <lineage>
        <taxon>Bacteria</taxon>
        <taxon>Bacillati</taxon>
        <taxon>Bacillota</taxon>
        <taxon>Clostridia</taxon>
        <taxon>Eubacteriales</taxon>
        <taxon>Clostridiaceae</taxon>
        <taxon>Clostridium</taxon>
    </lineage>
</organism>
<dbReference type="AlphaFoldDB" id="A0AA47I7J3"/>
<gene>
    <name evidence="1" type="ORF">LL038_01265</name>
</gene>
<dbReference type="GO" id="GO:0016787">
    <property type="term" value="F:hydrolase activity"/>
    <property type="evidence" value="ECO:0007669"/>
    <property type="project" value="UniProtKB-KW"/>
</dbReference>
<reference evidence="1" key="1">
    <citation type="submission" date="2021-11" db="EMBL/GenBank/DDBJ databases">
        <title>Clostridia strains as spoilage organisms.</title>
        <authorList>
            <person name="Wambui J."/>
            <person name="Stevens M.J.A."/>
            <person name="Stephan R."/>
        </authorList>
    </citation>
    <scope>NUCLEOTIDE SEQUENCE</scope>
    <source>
        <strain evidence="1">CF009</strain>
    </source>
</reference>
<evidence type="ECO:0000313" key="1">
    <source>
        <dbReference type="EMBL" id="WAG60910.1"/>
    </source>
</evidence>
<protein>
    <submittedName>
        <fullName evidence="1">Glycoside hydrolase family 55 protein</fullName>
    </submittedName>
</protein>
<evidence type="ECO:0000313" key="2">
    <source>
        <dbReference type="Proteomes" id="UP001164733"/>
    </source>
</evidence>
<keyword evidence="1" id="KW-0378">Hydrolase</keyword>